<keyword evidence="9" id="KW-1185">Reference proteome</keyword>
<organism evidence="8 9">
    <name type="scientific">Paenibacillus thiaminolyticus</name>
    <name type="common">Bacillus thiaminolyticus</name>
    <dbReference type="NCBI Taxonomy" id="49283"/>
    <lineage>
        <taxon>Bacteria</taxon>
        <taxon>Bacillati</taxon>
        <taxon>Bacillota</taxon>
        <taxon>Bacilli</taxon>
        <taxon>Bacillales</taxon>
        <taxon>Paenibacillaceae</taxon>
        <taxon>Paenibacillus</taxon>
    </lineage>
</organism>
<feature type="chain" id="PRO_5046586236" evidence="6">
    <location>
        <begin position="20"/>
        <end position="331"/>
    </location>
</feature>
<dbReference type="PANTHER" id="PTHR30532">
    <property type="entry name" value="IRON III DICITRATE-BINDING PERIPLASMIC PROTEIN"/>
    <property type="match status" value="1"/>
</dbReference>
<dbReference type="Gene3D" id="3.40.50.1980">
    <property type="entry name" value="Nitrogenase molybdenum iron protein domain"/>
    <property type="match status" value="2"/>
</dbReference>
<evidence type="ECO:0000313" key="8">
    <source>
        <dbReference type="EMBL" id="MCY9608555.1"/>
    </source>
</evidence>
<dbReference type="RefSeq" id="WP_244194215.1">
    <property type="nucleotide sequence ID" value="NZ_CABMNB010000028.1"/>
</dbReference>
<keyword evidence="3" id="KW-0813">Transport</keyword>
<evidence type="ECO:0000313" key="9">
    <source>
        <dbReference type="Proteomes" id="UP001209276"/>
    </source>
</evidence>
<evidence type="ECO:0000259" key="7">
    <source>
        <dbReference type="PROSITE" id="PS50983"/>
    </source>
</evidence>
<dbReference type="Pfam" id="PF01497">
    <property type="entry name" value="Peripla_BP_2"/>
    <property type="match status" value="1"/>
</dbReference>
<dbReference type="PROSITE" id="PS50983">
    <property type="entry name" value="FE_B12_PBP"/>
    <property type="match status" value="1"/>
</dbReference>
<dbReference type="PANTHER" id="PTHR30532:SF1">
    <property type="entry name" value="IRON(3+)-HYDROXAMATE-BINDING PROTEIN FHUD"/>
    <property type="match status" value="1"/>
</dbReference>
<evidence type="ECO:0000256" key="2">
    <source>
        <dbReference type="ARBA" id="ARBA00008814"/>
    </source>
</evidence>
<evidence type="ECO:0000256" key="5">
    <source>
        <dbReference type="SAM" id="MobiDB-lite"/>
    </source>
</evidence>
<comment type="caution">
    <text evidence="8">The sequence shown here is derived from an EMBL/GenBank/DDBJ whole genome shotgun (WGS) entry which is preliminary data.</text>
</comment>
<evidence type="ECO:0000256" key="4">
    <source>
        <dbReference type="ARBA" id="ARBA00022729"/>
    </source>
</evidence>
<dbReference type="InterPro" id="IPR051313">
    <property type="entry name" value="Bact_iron-sidero_bind"/>
</dbReference>
<comment type="similarity">
    <text evidence="2">Belongs to the bacterial solute-binding protein 8 family.</text>
</comment>
<dbReference type="InterPro" id="IPR002491">
    <property type="entry name" value="ABC_transptr_periplasmic_BD"/>
</dbReference>
<feature type="signal peptide" evidence="6">
    <location>
        <begin position="1"/>
        <end position="19"/>
    </location>
</feature>
<dbReference type="Proteomes" id="UP001209276">
    <property type="component" value="Unassembled WGS sequence"/>
</dbReference>
<evidence type="ECO:0000256" key="6">
    <source>
        <dbReference type="SAM" id="SignalP"/>
    </source>
</evidence>
<proteinExistence type="inferred from homology"/>
<feature type="region of interest" description="Disordered" evidence="5">
    <location>
        <begin position="27"/>
        <end position="58"/>
    </location>
</feature>
<comment type="subcellular location">
    <subcellularLocation>
        <location evidence="1">Cell envelope</location>
    </subcellularLocation>
</comment>
<dbReference type="SUPFAM" id="SSF53807">
    <property type="entry name" value="Helical backbone' metal receptor"/>
    <property type="match status" value="1"/>
</dbReference>
<gene>
    <name evidence="8" type="ORF">M5W83_15520</name>
</gene>
<keyword evidence="4 6" id="KW-0732">Signal</keyword>
<protein>
    <submittedName>
        <fullName evidence="8">ABC transporter substrate-binding protein</fullName>
    </submittedName>
</protein>
<sequence length="331" mass="36446">MRNIARFAVLLCAMMWVLAGCGNSTSPEGAGKEPAVQQAAQEPQQTQQPEAADSGSAASFPRTVAHLSGKTVIEAKPMKIATPYIAFVDYMAVLDAYPIAAQGVDTIERNFPNLSQRIAGKDIIDLGMEADLERLLAVQPDLIIAADDMKDQYERLSQIAPTVIFPQADDWRTTLKQIAEVIGEEEKAEQVLAEFDRKSAEYKEKLAFRSEEPVLFTMYSGKEMFVMWNDGRFDPFYKGLGLKPVEGATANGQISLESLAAFNPDHLFVINNWQNPIQGGVKEALKDSKVWNSMDAVKNNRVYELTDPSLPGPMALAKIDGIEEIMKALGK</sequence>
<reference evidence="8 9" key="1">
    <citation type="submission" date="2022-05" db="EMBL/GenBank/DDBJ databases">
        <title>Genome Sequencing of Bee-Associated Microbes.</title>
        <authorList>
            <person name="Dunlap C."/>
        </authorList>
    </citation>
    <scope>NUCLEOTIDE SEQUENCE [LARGE SCALE GENOMIC DNA]</scope>
    <source>
        <strain evidence="8 9">NRRL B-14613</strain>
    </source>
</reference>
<dbReference type="EMBL" id="JAMDMM010000028">
    <property type="protein sequence ID" value="MCY9608555.1"/>
    <property type="molecule type" value="Genomic_DNA"/>
</dbReference>
<feature type="compositionally biased region" description="Low complexity" evidence="5">
    <location>
        <begin position="33"/>
        <end position="52"/>
    </location>
</feature>
<evidence type="ECO:0000256" key="1">
    <source>
        <dbReference type="ARBA" id="ARBA00004196"/>
    </source>
</evidence>
<name>A0ABT4FX00_PANTH</name>
<accession>A0ABT4FX00</accession>
<evidence type="ECO:0000256" key="3">
    <source>
        <dbReference type="ARBA" id="ARBA00022448"/>
    </source>
</evidence>
<dbReference type="GeneID" id="76998314"/>
<feature type="domain" description="Fe/B12 periplasmic-binding" evidence="7">
    <location>
        <begin position="79"/>
        <end position="331"/>
    </location>
</feature>
<dbReference type="PROSITE" id="PS51257">
    <property type="entry name" value="PROKAR_LIPOPROTEIN"/>
    <property type="match status" value="1"/>
</dbReference>